<reference evidence="3 4" key="1">
    <citation type="submission" date="2021-03" db="EMBL/GenBank/DDBJ databases">
        <title>Genomic and phenotypic characterization of Chloracidobacterium isolates provides evidence for multiple species.</title>
        <authorList>
            <person name="Saini M.K."/>
            <person name="Costas A.M.G."/>
            <person name="Tank M."/>
            <person name="Bryant D.A."/>
        </authorList>
    </citation>
    <scope>NUCLEOTIDE SEQUENCE [LARGE SCALE GENOMIC DNA]</scope>
    <source>
        <strain evidence="3 4">N</strain>
    </source>
</reference>
<protein>
    <submittedName>
        <fullName evidence="3">Transposase</fullName>
    </submittedName>
</protein>
<organism evidence="3 4">
    <name type="scientific">Chloracidobacterium sp. N</name>
    <dbReference type="NCBI Taxonomy" id="2821540"/>
    <lineage>
        <taxon>Bacteria</taxon>
        <taxon>Pseudomonadati</taxon>
        <taxon>Acidobacteriota</taxon>
        <taxon>Terriglobia</taxon>
        <taxon>Terriglobales</taxon>
        <taxon>Acidobacteriaceae</taxon>
        <taxon>Chloracidobacterium</taxon>
        <taxon>Chloracidobacterium aggregatum</taxon>
    </lineage>
</organism>
<keyword evidence="1" id="KW-0238">DNA-binding</keyword>
<dbReference type="PANTHER" id="PTHR30405">
    <property type="entry name" value="TRANSPOSASE"/>
    <property type="match status" value="1"/>
</dbReference>
<feature type="domain" description="Cas12f1-like TNB" evidence="2">
    <location>
        <begin position="284"/>
        <end position="347"/>
    </location>
</feature>
<dbReference type="NCBIfam" id="TIGR01766">
    <property type="entry name" value="IS200/IS605 family accessory protein TnpB-like domain"/>
    <property type="match status" value="1"/>
</dbReference>
<dbReference type="Pfam" id="PF07282">
    <property type="entry name" value="Cas12f1-like_TNB"/>
    <property type="match status" value="1"/>
</dbReference>
<dbReference type="RefSeq" id="WP_211423819.1">
    <property type="nucleotide sequence ID" value="NZ_CP072643.1"/>
</dbReference>
<gene>
    <name evidence="3" type="ORF">J8C05_12275</name>
</gene>
<accession>A0ABX8B6A4</accession>
<dbReference type="NCBIfam" id="NF040570">
    <property type="entry name" value="guided_TnpB"/>
    <property type="match status" value="1"/>
</dbReference>
<evidence type="ECO:0000256" key="1">
    <source>
        <dbReference type="ARBA" id="ARBA00023125"/>
    </source>
</evidence>
<sequence length="383" mass="43417">MATLTKTLKLPFLRLNKAKAQEFARLECLNTEVANQILAMPKAERRELTTSSFTHVEIASGWINQTIRNANARTKAKHFRRLPLETNNQNWTLHRVGDTFSVSFGLLRGTRKRIPIEVHVASHRELLEAILNGSAKPGNIKLFCSRRGIWYVLISVSMEVPDAEPRDRWIGVDRGQNVPVVAATPDGPVVFWKARQIRHVRRVFARRRQMLQATGKHRAVRKLENKERRIVTHMNHVMSKQLVALAKRCKAGIRFEDLSGIRASARQRKDTRSDAGQNRDYWPFYQLETFVRYKALAAGVAVDAVPPHYTSQTCHRCGAINKRQKHAYVCTRCGYKAHADANAAMNVRDWYGLCCPLVLHAPAGGLHEPALNWVRETAAQAAA</sequence>
<dbReference type="PANTHER" id="PTHR30405:SF11">
    <property type="entry name" value="RNA-GUIDED DNA ENDONUCLEASE RV2885C-RELATED"/>
    <property type="match status" value="1"/>
</dbReference>
<proteinExistence type="predicted"/>
<name>A0ABX8B6A4_9BACT</name>
<dbReference type="InterPro" id="IPR010095">
    <property type="entry name" value="Cas12f1-like_TNB"/>
</dbReference>
<dbReference type="Proteomes" id="UP000677668">
    <property type="component" value="Chromosome 2"/>
</dbReference>
<keyword evidence="4" id="KW-1185">Reference proteome</keyword>
<evidence type="ECO:0000259" key="2">
    <source>
        <dbReference type="Pfam" id="PF07282"/>
    </source>
</evidence>
<dbReference type="InterPro" id="IPR051399">
    <property type="entry name" value="RNA-guided_DNA_endo/Transpos"/>
</dbReference>
<evidence type="ECO:0000313" key="3">
    <source>
        <dbReference type="EMBL" id="QUV95602.1"/>
    </source>
</evidence>
<evidence type="ECO:0000313" key="4">
    <source>
        <dbReference type="Proteomes" id="UP000677668"/>
    </source>
</evidence>
<dbReference type="EMBL" id="CP072643">
    <property type="protein sequence ID" value="QUV95602.1"/>
    <property type="molecule type" value="Genomic_DNA"/>
</dbReference>